<feature type="binding site" evidence="18">
    <location>
        <position position="217"/>
    </location>
    <ligand>
        <name>Zn(2+)</name>
        <dbReference type="ChEBI" id="CHEBI:29105"/>
        <label>2</label>
        <note>catalytic</note>
    </ligand>
</feature>
<evidence type="ECO:0000256" key="1">
    <source>
        <dbReference type="ARBA" id="ARBA00004479"/>
    </source>
</evidence>
<evidence type="ECO:0000256" key="16">
    <source>
        <dbReference type="ARBA" id="ARBA00023157"/>
    </source>
</evidence>
<dbReference type="InterPro" id="IPR021158">
    <property type="entry name" value="Pept_M10A_Zn_BS"/>
</dbReference>
<dbReference type="OMA" id="GCQEHVD"/>
<evidence type="ECO:0000256" key="23">
    <source>
        <dbReference type="SAM" id="MobiDB-lite"/>
    </source>
</evidence>
<dbReference type="InterPro" id="IPR001818">
    <property type="entry name" value="Pept_M10_metallopeptidase"/>
</dbReference>
<dbReference type="PANTHER" id="PTHR10201:SF25">
    <property type="entry name" value="MATRIX METALLOPROTEINASE-15"/>
    <property type="match status" value="1"/>
</dbReference>
<keyword evidence="11 19" id="KW-0106">Calcium</keyword>
<evidence type="ECO:0000313" key="27">
    <source>
        <dbReference type="Proteomes" id="UP000007303"/>
    </source>
</evidence>
<evidence type="ECO:0000256" key="17">
    <source>
        <dbReference type="PIRSR" id="PIRSR001191-1"/>
    </source>
</evidence>
<feature type="binding site" evidence="19">
    <location>
        <position position="187"/>
    </location>
    <ligand>
        <name>Ca(2+)</name>
        <dbReference type="ChEBI" id="CHEBI:29108"/>
        <label>3</label>
    </ligand>
</feature>
<feature type="binding site" description="in inhibited form" evidence="19">
    <location>
        <position position="61"/>
    </location>
    <ligand>
        <name>Zn(2+)</name>
        <dbReference type="ChEBI" id="CHEBI:29105"/>
        <label>2</label>
        <note>catalytic</note>
    </ligand>
</feature>
<feature type="binding site" evidence="19">
    <location>
        <position position="161"/>
    </location>
    <ligand>
        <name>Ca(2+)</name>
        <dbReference type="ChEBI" id="CHEBI:29108"/>
        <label>3</label>
    </ligand>
</feature>
<evidence type="ECO:0000256" key="9">
    <source>
        <dbReference type="ARBA" id="ARBA00022801"/>
    </source>
</evidence>
<evidence type="ECO:0000256" key="4">
    <source>
        <dbReference type="ARBA" id="ARBA00022685"/>
    </source>
</evidence>
<evidence type="ECO:0000256" key="11">
    <source>
        <dbReference type="ARBA" id="ARBA00022837"/>
    </source>
</evidence>
<dbReference type="InterPro" id="IPR036375">
    <property type="entry name" value="Hemopexin-like_dom_sf"/>
</dbReference>
<dbReference type="SUPFAM" id="SSF47090">
    <property type="entry name" value="PGBD-like"/>
    <property type="match status" value="1"/>
</dbReference>
<feature type="repeat" description="Hemopexin" evidence="22">
    <location>
        <begin position="331"/>
        <end position="376"/>
    </location>
</feature>
<evidence type="ECO:0000259" key="25">
    <source>
        <dbReference type="SMART" id="SM00235"/>
    </source>
</evidence>
<dbReference type="CDD" id="cd00094">
    <property type="entry name" value="HX"/>
    <property type="match status" value="1"/>
</dbReference>
<feature type="binding site" evidence="18">
    <location>
        <position position="211"/>
    </location>
    <ligand>
        <name>Zn(2+)</name>
        <dbReference type="ChEBI" id="CHEBI:29105"/>
        <label>2</label>
        <note>catalytic</note>
    </ligand>
</feature>
<dbReference type="Pfam" id="PF01471">
    <property type="entry name" value="PG_binding_1"/>
    <property type="match status" value="1"/>
</dbReference>
<feature type="binding site" evidence="19">
    <location>
        <position position="178"/>
    </location>
    <ligand>
        <name>Ca(2+)</name>
        <dbReference type="ChEBI" id="CHEBI:29108"/>
        <label>2</label>
    </ligand>
</feature>
<dbReference type="GO" id="GO:0030574">
    <property type="term" value="P:collagen catabolic process"/>
    <property type="evidence" value="ECO:0007669"/>
    <property type="project" value="TreeGrafter"/>
</dbReference>
<feature type="binding site" evidence="19">
    <location>
        <position position="144"/>
    </location>
    <ligand>
        <name>Ca(2+)</name>
        <dbReference type="ChEBI" id="CHEBI:29108"/>
        <label>2</label>
    </ligand>
</feature>
<keyword evidence="16" id="KW-1015">Disulfide bond</keyword>
<evidence type="ECO:0000256" key="24">
    <source>
        <dbReference type="SAM" id="Phobius"/>
    </source>
</evidence>
<feature type="binding site" evidence="19">
    <location>
        <position position="156"/>
    </location>
    <ligand>
        <name>Zn(2+)</name>
        <dbReference type="ChEBI" id="CHEBI:29105"/>
        <label>1</label>
    </ligand>
</feature>
<feature type="repeat" description="Hemopexin" evidence="22">
    <location>
        <begin position="282"/>
        <end position="330"/>
    </location>
</feature>
<dbReference type="GO" id="GO:0030198">
    <property type="term" value="P:extracellular matrix organization"/>
    <property type="evidence" value="ECO:0007669"/>
    <property type="project" value="TreeGrafter"/>
</dbReference>
<dbReference type="GO" id="GO:0031012">
    <property type="term" value="C:extracellular matrix"/>
    <property type="evidence" value="ECO:0007669"/>
    <property type="project" value="InterPro"/>
</dbReference>
<dbReference type="InterPro" id="IPR024079">
    <property type="entry name" value="MetalloPept_cat_dom_sf"/>
</dbReference>
<comment type="subcellular location">
    <subcellularLocation>
        <location evidence="1">Membrane</location>
        <topology evidence="1">Single-pass type I membrane protein</topology>
    </subcellularLocation>
</comment>
<evidence type="ECO:0000256" key="18">
    <source>
        <dbReference type="PIRSR" id="PIRSR001191-2"/>
    </source>
</evidence>
<feature type="binding site" evidence="19">
    <location>
        <position position="187"/>
    </location>
    <ligand>
        <name>Ca(2+)</name>
        <dbReference type="ChEBI" id="CHEBI:29108"/>
        <label>1</label>
    </ligand>
</feature>
<dbReference type="Gene3D" id="2.110.10.10">
    <property type="entry name" value="Hemopexin-like domain"/>
    <property type="match status" value="1"/>
</dbReference>
<feature type="domain" description="Peptidase metallopeptidase" evidence="25">
    <location>
        <begin position="83"/>
        <end position="253"/>
    </location>
</feature>
<comment type="cofactor">
    <cofactor evidence="19">
        <name>Zn(2+)</name>
        <dbReference type="ChEBI" id="CHEBI:29105"/>
    </cofactor>
    <text evidence="19">Binds 2 Zn(2+) ions per subunit.</text>
</comment>
<feature type="modified residue" description="Phosphotyrosine; by PKDCC" evidence="20">
    <location>
        <position position="365"/>
    </location>
</feature>
<dbReference type="SUPFAM" id="SSF50923">
    <property type="entry name" value="Hemopexin-like domain"/>
    <property type="match status" value="1"/>
</dbReference>
<keyword evidence="14 24" id="KW-0472">Membrane</keyword>
<dbReference type="GO" id="GO:0016020">
    <property type="term" value="C:membrane"/>
    <property type="evidence" value="ECO:0007669"/>
    <property type="project" value="UniProtKB-SubCell"/>
</dbReference>
<dbReference type="InterPro" id="IPR018487">
    <property type="entry name" value="Hemopexin-like_repeat"/>
</dbReference>
<evidence type="ECO:0000256" key="20">
    <source>
        <dbReference type="PIRSR" id="PIRSR621190-4"/>
    </source>
</evidence>
<feature type="region of interest" description="Disordered" evidence="23">
    <location>
        <begin position="258"/>
        <end position="281"/>
    </location>
</feature>
<feature type="binding site" evidence="19">
    <location>
        <position position="169"/>
    </location>
    <ligand>
        <name>Zn(2+)</name>
        <dbReference type="ChEBI" id="CHEBI:29105"/>
        <label>1</label>
    </ligand>
</feature>
<reference evidence="26" key="3">
    <citation type="submission" date="2025-09" db="UniProtKB">
        <authorList>
            <consortium name="Ensembl"/>
        </authorList>
    </citation>
    <scope>IDENTIFICATION</scope>
</reference>
<evidence type="ECO:0000256" key="13">
    <source>
        <dbReference type="ARBA" id="ARBA00023049"/>
    </source>
</evidence>
<evidence type="ECO:0000256" key="6">
    <source>
        <dbReference type="ARBA" id="ARBA00022723"/>
    </source>
</evidence>
<proteinExistence type="inferred from homology"/>
<dbReference type="InterPro" id="IPR033739">
    <property type="entry name" value="M10A_MMP"/>
</dbReference>
<dbReference type="Pfam" id="PF00413">
    <property type="entry name" value="Peptidase_M10"/>
    <property type="match status" value="1"/>
</dbReference>
<comment type="similarity">
    <text evidence="2">Belongs to the peptidase M10A family.</text>
</comment>
<sequence length="552" mass="63962">FCPQSWLRMYGYLPQASRQMSTMRSAQILSSAVSDMQRFYGLEVTGKMDPETISAMKRPRCGVPDKFGGQIKTNVRRKRYALTGHKWSKNRLTYSIQNYTPKIGEYNSYEAIRRAFKVWEGVTPLTFDEIPYQEIKYGRRKEPDIMIFFASGFHGDSSPFDGEGGFLAHAYFPGPGMGGDTHFDSDEPWTIGNQNIQGNDLFLVAVHELGHALGLEHSNNPLAIMAPFYQWMETDNFQLPDDDRRGIQQIYGEMSLGTVTIPPPPRHPDRPRATERPDHYGPNICEGNFDTVAMLRGEMFVFKGRWFWRVRRNRVLDNYPMPINHFWRGLPGDIDAAYERHDGRFVFFKEHRYWLFREANLEMGYPLELVDFGRDIPYDRVDTAIWWEPSGYTYLFQGDWYWRFDEKSRLADRGYPKPISVWGSSVPSAPKGAFLSDDGAYTFFYKGSKYWKFDNHRMKSEPGYPKSILKDFMGCNVDLDPDEGREEDTNEVDVVLKVDDNKERTMTILMVIIPLVLVLCILGLIYAIINTLQSKGAPRLLVHCKRSLQDWV</sequence>
<evidence type="ECO:0000256" key="5">
    <source>
        <dbReference type="ARBA" id="ARBA00022692"/>
    </source>
</evidence>
<dbReference type="InterPro" id="IPR006026">
    <property type="entry name" value="Peptidase_Metallo"/>
</dbReference>
<keyword evidence="8" id="KW-0677">Repeat</keyword>
<evidence type="ECO:0000256" key="14">
    <source>
        <dbReference type="ARBA" id="ARBA00023136"/>
    </source>
</evidence>
<dbReference type="InterPro" id="IPR021190">
    <property type="entry name" value="Pept_M10A"/>
</dbReference>
<evidence type="ECO:0000256" key="12">
    <source>
        <dbReference type="ARBA" id="ARBA00022989"/>
    </source>
</evidence>
<feature type="binding site" evidence="19">
    <location>
        <position position="184"/>
    </location>
    <ligand>
        <name>Ca(2+)</name>
        <dbReference type="ChEBI" id="CHEBI:29108"/>
        <label>3</label>
    </ligand>
</feature>
<dbReference type="SUPFAM" id="SSF55486">
    <property type="entry name" value="Metalloproteases ('zincins'), catalytic domain"/>
    <property type="match status" value="1"/>
</dbReference>
<dbReference type="CDD" id="cd04278">
    <property type="entry name" value="ZnMc_MMP"/>
    <property type="match status" value="1"/>
</dbReference>
<evidence type="ECO:0000256" key="15">
    <source>
        <dbReference type="ARBA" id="ARBA00023145"/>
    </source>
</evidence>
<feature type="binding site" evidence="19">
    <location>
        <position position="384"/>
    </location>
    <ligand>
        <name>Ca(2+)</name>
        <dbReference type="ChEBI" id="CHEBI:29108"/>
        <label>5</label>
    </ligand>
</feature>
<comment type="cofactor">
    <cofactor evidence="19">
        <name>Ca(2+)</name>
        <dbReference type="ChEBI" id="CHEBI:29108"/>
    </cofactor>
    <text evidence="19">Can bind about 5 Ca(2+) ions per subunit.</text>
</comment>
<feature type="repeat" description="Hemopexin" evidence="22">
    <location>
        <begin position="378"/>
        <end position="426"/>
    </location>
</feature>
<protein>
    <submittedName>
        <fullName evidence="26">Matrix metallopeptidase 15</fullName>
    </submittedName>
</protein>
<evidence type="ECO:0000256" key="22">
    <source>
        <dbReference type="PROSITE-ProRule" id="PRU01011"/>
    </source>
</evidence>
<evidence type="ECO:0000256" key="19">
    <source>
        <dbReference type="PIRSR" id="PIRSR621190-2"/>
    </source>
</evidence>
<feature type="transmembrane region" description="Helical" evidence="24">
    <location>
        <begin position="506"/>
        <end position="529"/>
    </location>
</feature>
<feature type="binding site" evidence="19">
    <location>
        <position position="335"/>
    </location>
    <ligand>
        <name>Ca(2+)</name>
        <dbReference type="ChEBI" id="CHEBI:29108"/>
        <label>4</label>
    </ligand>
</feature>
<keyword evidence="12 24" id="KW-1133">Transmembrane helix</keyword>
<dbReference type="SMART" id="SM00120">
    <property type="entry name" value="HX"/>
    <property type="match status" value="4"/>
</dbReference>
<feature type="binding site" evidence="19">
    <location>
        <position position="154"/>
    </location>
    <ligand>
        <name>Zn(2+)</name>
        <dbReference type="ChEBI" id="CHEBI:29105"/>
        <label>1</label>
    </ligand>
</feature>
<organism evidence="26 27">
    <name type="scientific">Tetraodon nigroviridis</name>
    <name type="common">Spotted green pufferfish</name>
    <name type="synonym">Chelonodon nigroviridis</name>
    <dbReference type="NCBI Taxonomy" id="99883"/>
    <lineage>
        <taxon>Eukaryota</taxon>
        <taxon>Metazoa</taxon>
        <taxon>Chordata</taxon>
        <taxon>Craniata</taxon>
        <taxon>Vertebrata</taxon>
        <taxon>Euteleostomi</taxon>
        <taxon>Actinopterygii</taxon>
        <taxon>Neopterygii</taxon>
        <taxon>Teleostei</taxon>
        <taxon>Neoteleostei</taxon>
        <taxon>Acanthomorphata</taxon>
        <taxon>Eupercaria</taxon>
        <taxon>Tetraodontiformes</taxon>
        <taxon>Tetradontoidea</taxon>
        <taxon>Tetraodontidae</taxon>
        <taxon>Tetraodon</taxon>
    </lineage>
</organism>
<dbReference type="InterPro" id="IPR000585">
    <property type="entry name" value="Hemopexin-like_dom"/>
</dbReference>
<dbReference type="InParanoid" id="H3CXP1"/>
<keyword evidence="9" id="KW-0378">Hydrolase</keyword>
<keyword evidence="6 18" id="KW-0479">Metal-binding</keyword>
<dbReference type="GO" id="GO:0004222">
    <property type="term" value="F:metalloendopeptidase activity"/>
    <property type="evidence" value="ECO:0007669"/>
    <property type="project" value="InterPro"/>
</dbReference>
<dbReference type="Ensembl" id="ENSTNIT00000013218.1">
    <property type="protein sequence ID" value="ENSTNIP00000013026.1"/>
    <property type="gene ID" value="ENSTNIG00000010128.1"/>
</dbReference>
<dbReference type="PROSITE" id="PS00546">
    <property type="entry name" value="CYSTEINE_SWITCH"/>
    <property type="match status" value="1"/>
</dbReference>
<dbReference type="GO" id="GO:0006508">
    <property type="term" value="P:proteolysis"/>
    <property type="evidence" value="ECO:0007669"/>
    <property type="project" value="UniProtKB-KW"/>
</dbReference>
<keyword evidence="4" id="KW-0165">Cleavage on pair of basic residues</keyword>
<keyword evidence="3" id="KW-0645">Protease</keyword>
<evidence type="ECO:0000256" key="7">
    <source>
        <dbReference type="ARBA" id="ARBA00022729"/>
    </source>
</evidence>
<dbReference type="InterPro" id="IPR021805">
    <property type="entry name" value="Pept_M10A_metallopeptidase_C"/>
</dbReference>
<accession>H3CXP1</accession>
<dbReference type="PROSITE" id="PS00024">
    <property type="entry name" value="HEMOPEXIN"/>
    <property type="match status" value="1"/>
</dbReference>
<feature type="short sequence motif" description="Cysteine switch" evidence="21">
    <location>
        <begin position="59"/>
        <end position="75"/>
    </location>
</feature>
<dbReference type="Pfam" id="PF11857">
    <property type="entry name" value="DUF3377"/>
    <property type="match status" value="1"/>
</dbReference>
<evidence type="ECO:0000313" key="26">
    <source>
        <dbReference type="Ensembl" id="ENSTNIP00000013026.1"/>
    </source>
</evidence>
<dbReference type="PROSITE" id="PS51642">
    <property type="entry name" value="HEMOPEXIN_2"/>
    <property type="match status" value="4"/>
</dbReference>
<dbReference type="Pfam" id="PF00045">
    <property type="entry name" value="Hemopexin"/>
    <property type="match status" value="4"/>
</dbReference>
<dbReference type="InterPro" id="IPR036365">
    <property type="entry name" value="PGBD-like_sf"/>
</dbReference>
<dbReference type="FunFam" id="2.110.10.10:FF:000001">
    <property type="entry name" value="Matrix metallopeptidase 24"/>
    <property type="match status" value="1"/>
</dbReference>
<dbReference type="HOGENOM" id="CLU_015489_8_1_1"/>
<feature type="binding site" evidence="19">
    <location>
        <position position="290"/>
    </location>
    <ligand>
        <name>Ca(2+)</name>
        <dbReference type="ChEBI" id="CHEBI:29108"/>
        <label>4</label>
    </ligand>
</feature>
<dbReference type="FunFam" id="3.40.390.10:FF:000005">
    <property type="entry name" value="Matrix metallopeptidase 16"/>
    <property type="match status" value="1"/>
</dbReference>
<keyword evidence="10 18" id="KW-0862">Zinc</keyword>
<dbReference type="SMART" id="SM00235">
    <property type="entry name" value="ZnMc"/>
    <property type="match status" value="1"/>
</dbReference>
<dbReference type="GO" id="GO:0008270">
    <property type="term" value="F:zinc ion binding"/>
    <property type="evidence" value="ECO:0007669"/>
    <property type="project" value="InterPro"/>
</dbReference>
<dbReference type="Proteomes" id="UP000007303">
    <property type="component" value="Unassembled WGS sequence"/>
</dbReference>
<feature type="binding site" evidence="18">
    <location>
        <position position="207"/>
    </location>
    <ligand>
        <name>Zn(2+)</name>
        <dbReference type="ChEBI" id="CHEBI:29105"/>
        <label>2</label>
        <note>catalytic</note>
    </ligand>
</feature>
<evidence type="ECO:0000256" key="10">
    <source>
        <dbReference type="ARBA" id="ARBA00022833"/>
    </source>
</evidence>
<feature type="binding site" evidence="19">
    <location>
        <position position="182"/>
    </location>
    <ligand>
        <name>Zn(2+)</name>
        <dbReference type="ChEBI" id="CHEBI:29105"/>
        <label>1</label>
    </ligand>
</feature>
<feature type="binding site" evidence="19">
    <location>
        <position position="337"/>
    </location>
    <ligand>
        <name>Ca(2+)</name>
        <dbReference type="ChEBI" id="CHEBI:29108"/>
        <label>5</label>
    </ligand>
</feature>
<dbReference type="GeneTree" id="ENSGT00940000156939"/>
<evidence type="ECO:0000256" key="8">
    <source>
        <dbReference type="ARBA" id="ARBA00022737"/>
    </source>
</evidence>
<dbReference type="PIRSF" id="PIRSF001191">
    <property type="entry name" value="Peptidase_M10A_matrix"/>
    <property type="match status" value="1"/>
</dbReference>
<feature type="repeat" description="Hemopexin" evidence="22">
    <location>
        <begin position="427"/>
        <end position="475"/>
    </location>
</feature>
<feature type="binding site" evidence="19">
    <location>
        <position position="180"/>
    </location>
    <ligand>
        <name>Ca(2+)</name>
        <dbReference type="ChEBI" id="CHEBI:29108"/>
        <label>2</label>
    </ligand>
</feature>
<name>H3CXP1_TETNG</name>
<feature type="binding site" evidence="19">
    <location>
        <position position="162"/>
    </location>
    <ligand>
        <name>Ca(2+)</name>
        <dbReference type="ChEBI" id="CHEBI:29108"/>
        <label>3</label>
    </ligand>
</feature>
<dbReference type="InterPro" id="IPR002477">
    <property type="entry name" value="Peptidoglycan-bd-like"/>
</dbReference>
<dbReference type="Gene3D" id="3.40.390.10">
    <property type="entry name" value="Collagenase (Catalytic Domain)"/>
    <property type="match status" value="1"/>
</dbReference>
<dbReference type="PRINTS" id="PR00138">
    <property type="entry name" value="MATRIXIN"/>
</dbReference>
<dbReference type="STRING" id="99883.ENSTNIP00000013026"/>
<reference evidence="27" key="1">
    <citation type="journal article" date="2004" name="Nature">
        <title>Genome duplication in the teleost fish Tetraodon nigroviridis reveals the early vertebrate proto-karyotype.</title>
        <authorList>
            <person name="Jaillon O."/>
            <person name="Aury J.-M."/>
            <person name="Brunet F."/>
            <person name="Petit J.-L."/>
            <person name="Stange-Thomann N."/>
            <person name="Mauceli E."/>
            <person name="Bouneau L."/>
            <person name="Fischer C."/>
            <person name="Ozouf-Costaz C."/>
            <person name="Bernot A."/>
            <person name="Nicaud S."/>
            <person name="Jaffe D."/>
            <person name="Fisher S."/>
            <person name="Lutfalla G."/>
            <person name="Dossat C."/>
            <person name="Segurens B."/>
            <person name="Dasilva C."/>
            <person name="Salanoubat M."/>
            <person name="Levy M."/>
            <person name="Boudet N."/>
            <person name="Castellano S."/>
            <person name="Anthouard V."/>
            <person name="Jubin C."/>
            <person name="Castelli V."/>
            <person name="Katinka M."/>
            <person name="Vacherie B."/>
            <person name="Biemont C."/>
            <person name="Skalli Z."/>
            <person name="Cattolico L."/>
            <person name="Poulain J."/>
            <person name="De Berardinis V."/>
            <person name="Cruaud C."/>
            <person name="Duprat S."/>
            <person name="Brottier P."/>
            <person name="Coutanceau J.-P."/>
            <person name="Gouzy J."/>
            <person name="Parra G."/>
            <person name="Lardier G."/>
            <person name="Chapple C."/>
            <person name="McKernan K.J."/>
            <person name="McEwan P."/>
            <person name="Bosak S."/>
            <person name="Kellis M."/>
            <person name="Volff J.-N."/>
            <person name="Guigo R."/>
            <person name="Zody M.C."/>
            <person name="Mesirov J."/>
            <person name="Lindblad-Toh K."/>
            <person name="Birren B."/>
            <person name="Nusbaum C."/>
            <person name="Kahn D."/>
            <person name="Robinson-Rechavi M."/>
            <person name="Laudet V."/>
            <person name="Schachter V."/>
            <person name="Quetier F."/>
            <person name="Saurin W."/>
            <person name="Scarpelli C."/>
            <person name="Wincker P."/>
            <person name="Lander E.S."/>
            <person name="Weissenbach J."/>
            <person name="Roest Crollius H."/>
        </authorList>
    </citation>
    <scope>NUCLEOTIDE SEQUENCE [LARGE SCALE GENOMIC DNA]</scope>
</reference>
<dbReference type="PANTHER" id="PTHR10201">
    <property type="entry name" value="MATRIX METALLOPROTEINASE"/>
    <property type="match status" value="1"/>
</dbReference>
<keyword evidence="13" id="KW-0482">Metalloprotease</keyword>
<evidence type="ECO:0000256" key="21">
    <source>
        <dbReference type="PIRSR" id="PIRSR621190-5"/>
    </source>
</evidence>
<keyword evidence="15" id="KW-0865">Zymogen</keyword>
<keyword evidence="7" id="KW-0732">Signal</keyword>
<dbReference type="AlphaFoldDB" id="H3CXP1"/>
<evidence type="ECO:0000256" key="2">
    <source>
        <dbReference type="ARBA" id="ARBA00010370"/>
    </source>
</evidence>
<feature type="compositionally biased region" description="Basic and acidic residues" evidence="23">
    <location>
        <begin position="266"/>
        <end position="279"/>
    </location>
</feature>
<keyword evidence="5 24" id="KW-0812">Transmembrane</keyword>
<feature type="active site" evidence="17">
    <location>
        <position position="208"/>
    </location>
</feature>
<evidence type="ECO:0000256" key="3">
    <source>
        <dbReference type="ARBA" id="ARBA00022670"/>
    </source>
</evidence>
<reference evidence="26" key="2">
    <citation type="submission" date="2025-08" db="UniProtKB">
        <authorList>
            <consortium name="Ensembl"/>
        </authorList>
    </citation>
    <scope>IDENTIFICATION</scope>
</reference>
<feature type="binding site" evidence="19">
    <location>
        <position position="225"/>
    </location>
    <ligand>
        <name>Zn(2+)</name>
        <dbReference type="ChEBI" id="CHEBI:29105"/>
        <label>2</label>
        <note>catalytic</note>
    </ligand>
</feature>
<keyword evidence="27" id="KW-1185">Reference proteome</keyword>
<dbReference type="GO" id="GO:0005615">
    <property type="term" value="C:extracellular space"/>
    <property type="evidence" value="ECO:0007669"/>
    <property type="project" value="TreeGrafter"/>
</dbReference>
<dbReference type="InterPro" id="IPR018486">
    <property type="entry name" value="Hemopexin_CS"/>
</dbReference>